<dbReference type="AlphaFoldDB" id="A0A8W8NKZ1"/>
<name>A0A8W8NKZ1_MAGGI</name>
<keyword evidence="1" id="KW-0732">Signal</keyword>
<dbReference type="OrthoDB" id="6123074at2759"/>
<feature type="signal peptide" evidence="1">
    <location>
        <begin position="1"/>
        <end position="19"/>
    </location>
</feature>
<feature type="chain" id="PRO_5042432159" evidence="1">
    <location>
        <begin position="20"/>
        <end position="118"/>
    </location>
</feature>
<dbReference type="EnsemblMetazoa" id="G6216.1">
    <property type="protein sequence ID" value="G6216.1:cds"/>
    <property type="gene ID" value="G6216"/>
</dbReference>
<organism evidence="2 3">
    <name type="scientific">Magallana gigas</name>
    <name type="common">Pacific oyster</name>
    <name type="synonym">Crassostrea gigas</name>
    <dbReference type="NCBI Taxonomy" id="29159"/>
    <lineage>
        <taxon>Eukaryota</taxon>
        <taxon>Metazoa</taxon>
        <taxon>Spiralia</taxon>
        <taxon>Lophotrochozoa</taxon>
        <taxon>Mollusca</taxon>
        <taxon>Bivalvia</taxon>
        <taxon>Autobranchia</taxon>
        <taxon>Pteriomorphia</taxon>
        <taxon>Ostreida</taxon>
        <taxon>Ostreoidea</taxon>
        <taxon>Ostreidae</taxon>
        <taxon>Magallana</taxon>
    </lineage>
</organism>
<evidence type="ECO:0000256" key="1">
    <source>
        <dbReference type="SAM" id="SignalP"/>
    </source>
</evidence>
<dbReference type="GeneID" id="105327727"/>
<keyword evidence="3" id="KW-1185">Reference proteome</keyword>
<dbReference type="OMA" id="VIVNRCA"/>
<protein>
    <submittedName>
        <fullName evidence="2">Uncharacterized protein</fullName>
    </submittedName>
</protein>
<evidence type="ECO:0000313" key="3">
    <source>
        <dbReference type="Proteomes" id="UP000005408"/>
    </source>
</evidence>
<dbReference type="Proteomes" id="UP000005408">
    <property type="component" value="Unassembled WGS sequence"/>
</dbReference>
<evidence type="ECO:0000313" key="2">
    <source>
        <dbReference type="EnsemblMetazoa" id="G6216.3:cds"/>
    </source>
</evidence>
<dbReference type="EnsemblMetazoa" id="G6216.3">
    <property type="protein sequence ID" value="G6216.3:cds"/>
    <property type="gene ID" value="G6216"/>
</dbReference>
<proteinExistence type="predicted"/>
<dbReference type="RefSeq" id="XP_011426643.1">
    <property type="nucleotide sequence ID" value="XM_011428341.4"/>
</dbReference>
<dbReference type="KEGG" id="crg:105327727"/>
<accession>A0A8W8NKZ1</accession>
<sequence length="118" mass="13165">MDSFLVVSFFVALFSFSSAVPVNEQTVSFYEDWFNNYLVMADGVTCYFWQTTGQDASTLKLQSGQRALEQHMIDNLRKGVQLTQFTPNKMSVSFVIVNRCASGTSYMAAIPPSSIHIG</sequence>
<reference evidence="2" key="1">
    <citation type="submission" date="2022-08" db="UniProtKB">
        <authorList>
            <consortium name="EnsemblMetazoa"/>
        </authorList>
    </citation>
    <scope>IDENTIFICATION</scope>
    <source>
        <strain evidence="2">05x7-T-G4-1.051#20</strain>
    </source>
</reference>